<dbReference type="EMBL" id="GBRH01216560">
    <property type="protein sequence ID" value="JAD81335.1"/>
    <property type="molecule type" value="Transcribed_RNA"/>
</dbReference>
<reference evidence="1" key="2">
    <citation type="journal article" date="2015" name="Data Brief">
        <title>Shoot transcriptome of the giant reed, Arundo donax.</title>
        <authorList>
            <person name="Barrero R.A."/>
            <person name="Guerrero F.D."/>
            <person name="Moolhuijzen P."/>
            <person name="Goolsby J.A."/>
            <person name="Tidwell J."/>
            <person name="Bellgard S.E."/>
            <person name="Bellgard M.I."/>
        </authorList>
    </citation>
    <scope>NUCLEOTIDE SEQUENCE</scope>
    <source>
        <tissue evidence="1">Shoot tissue taken approximately 20 cm above the soil surface</tissue>
    </source>
</reference>
<organism evidence="1">
    <name type="scientific">Arundo donax</name>
    <name type="common">Giant reed</name>
    <name type="synonym">Donax arundinaceus</name>
    <dbReference type="NCBI Taxonomy" id="35708"/>
    <lineage>
        <taxon>Eukaryota</taxon>
        <taxon>Viridiplantae</taxon>
        <taxon>Streptophyta</taxon>
        <taxon>Embryophyta</taxon>
        <taxon>Tracheophyta</taxon>
        <taxon>Spermatophyta</taxon>
        <taxon>Magnoliopsida</taxon>
        <taxon>Liliopsida</taxon>
        <taxon>Poales</taxon>
        <taxon>Poaceae</taxon>
        <taxon>PACMAD clade</taxon>
        <taxon>Arundinoideae</taxon>
        <taxon>Arundineae</taxon>
        <taxon>Arundo</taxon>
    </lineage>
</organism>
<dbReference type="AlphaFoldDB" id="A0A0A9D6Q9"/>
<reference evidence="1" key="1">
    <citation type="submission" date="2014-09" db="EMBL/GenBank/DDBJ databases">
        <authorList>
            <person name="Magalhaes I.L.F."/>
            <person name="Oliveira U."/>
            <person name="Santos F.R."/>
            <person name="Vidigal T.H.D.A."/>
            <person name="Brescovit A.D."/>
            <person name="Santos A.J."/>
        </authorList>
    </citation>
    <scope>NUCLEOTIDE SEQUENCE</scope>
    <source>
        <tissue evidence="1">Shoot tissue taken approximately 20 cm above the soil surface</tissue>
    </source>
</reference>
<accession>A0A0A9D6Q9</accession>
<proteinExistence type="predicted"/>
<sequence>MPPILRVTGHHRGPRNHIPLRHFLEQFLSSVDETALGVGREQRVVHGCVPAQHFVEHPPGFIQEAVLGVE</sequence>
<evidence type="ECO:0000313" key="1">
    <source>
        <dbReference type="EMBL" id="JAD81335.1"/>
    </source>
</evidence>
<protein>
    <submittedName>
        <fullName evidence="1">Uncharacterized protein</fullName>
    </submittedName>
</protein>
<name>A0A0A9D6Q9_ARUDO</name>